<dbReference type="Proteomes" id="UP000531594">
    <property type="component" value="Unassembled WGS sequence"/>
</dbReference>
<accession>A0A7X0HSR4</accession>
<reference evidence="1 2" key="1">
    <citation type="submission" date="2020-08" db="EMBL/GenBank/DDBJ databases">
        <title>Genomic Encyclopedia of Type Strains, Phase IV (KMG-IV): sequencing the most valuable type-strain genomes for metagenomic binning, comparative biology and taxonomic classification.</title>
        <authorList>
            <person name="Goeker M."/>
        </authorList>
    </citation>
    <scope>NUCLEOTIDE SEQUENCE [LARGE SCALE GENOMIC DNA]</scope>
    <source>
        <strain evidence="1 2">DSM 5391</strain>
    </source>
</reference>
<dbReference type="RefSeq" id="WP_184526928.1">
    <property type="nucleotide sequence ID" value="NZ_JACHGK010000009.1"/>
</dbReference>
<evidence type="ECO:0000313" key="1">
    <source>
        <dbReference type="EMBL" id="MBB6446175.1"/>
    </source>
</evidence>
<proteinExistence type="predicted"/>
<evidence type="ECO:0000313" key="2">
    <source>
        <dbReference type="Proteomes" id="UP000531594"/>
    </source>
</evidence>
<gene>
    <name evidence="1" type="ORF">HNR53_002825</name>
</gene>
<name>A0A7X0HSR4_9BACI</name>
<organism evidence="1 2">
    <name type="scientific">Bacillus benzoevorans</name>
    <dbReference type="NCBI Taxonomy" id="1456"/>
    <lineage>
        <taxon>Bacteria</taxon>
        <taxon>Bacillati</taxon>
        <taxon>Bacillota</taxon>
        <taxon>Bacilli</taxon>
        <taxon>Bacillales</taxon>
        <taxon>Bacillaceae</taxon>
        <taxon>Bacillus</taxon>
    </lineage>
</organism>
<dbReference type="EMBL" id="JACHGK010000009">
    <property type="protein sequence ID" value="MBB6446175.1"/>
    <property type="molecule type" value="Genomic_DNA"/>
</dbReference>
<sequence length="74" mass="8689">MKNGEKRNFIYMPSIGWIEAGATPDNAMERIRYAEVELEIENKKLLRRIKKKFPNSRIRKEGSAWIIDQPEEPG</sequence>
<protein>
    <submittedName>
        <fullName evidence="1">Uncharacterized protein</fullName>
    </submittedName>
</protein>
<comment type="caution">
    <text evidence="1">The sequence shown here is derived from an EMBL/GenBank/DDBJ whole genome shotgun (WGS) entry which is preliminary data.</text>
</comment>
<keyword evidence="2" id="KW-1185">Reference proteome</keyword>
<dbReference type="AlphaFoldDB" id="A0A7X0HSR4"/>